<gene>
    <name evidence="7" type="ORF">ACJDUG_14755</name>
</gene>
<evidence type="ECO:0000256" key="1">
    <source>
        <dbReference type="ARBA" id="ARBA00006272"/>
    </source>
</evidence>
<dbReference type="PIRSF" id="PIRSF001123">
    <property type="entry name" value="PepA_GA"/>
    <property type="match status" value="1"/>
</dbReference>
<dbReference type="PANTHER" id="PTHR32481">
    <property type="entry name" value="AMINOPEPTIDASE"/>
    <property type="match status" value="1"/>
</dbReference>
<evidence type="ECO:0000256" key="6">
    <source>
        <dbReference type="PIRNR" id="PIRNR001123"/>
    </source>
</evidence>
<dbReference type="InterPro" id="IPR008007">
    <property type="entry name" value="Peptidase_M42"/>
</dbReference>
<keyword evidence="8" id="KW-1185">Reference proteome</keyword>
<dbReference type="InterPro" id="IPR023367">
    <property type="entry name" value="Peptidase_M42_dom2"/>
</dbReference>
<dbReference type="Pfam" id="PF05343">
    <property type="entry name" value="Peptidase_M42"/>
    <property type="match status" value="1"/>
</dbReference>
<dbReference type="RefSeq" id="WP_406770647.1">
    <property type="nucleotide sequence ID" value="NZ_JBJHZZ010000014.1"/>
</dbReference>
<dbReference type="CDD" id="cd05657">
    <property type="entry name" value="M42_glucanase_like"/>
    <property type="match status" value="1"/>
</dbReference>
<evidence type="ECO:0000256" key="2">
    <source>
        <dbReference type="ARBA" id="ARBA00022438"/>
    </source>
</evidence>
<evidence type="ECO:0000313" key="7">
    <source>
        <dbReference type="EMBL" id="MFL0248218.1"/>
    </source>
</evidence>
<comment type="caution">
    <text evidence="7">The sequence shown here is derived from an EMBL/GenBank/DDBJ whole genome shotgun (WGS) entry which is preliminary data.</text>
</comment>
<dbReference type="EMBL" id="JBJHZZ010000014">
    <property type="protein sequence ID" value="MFL0248218.1"/>
    <property type="molecule type" value="Genomic_DNA"/>
</dbReference>
<evidence type="ECO:0000256" key="3">
    <source>
        <dbReference type="ARBA" id="ARBA00022670"/>
    </source>
</evidence>
<protein>
    <submittedName>
        <fullName evidence="7">M42 family metallopeptidase</fullName>
    </submittedName>
</protein>
<keyword evidence="3" id="KW-0645">Protease</keyword>
<keyword evidence="4" id="KW-0479">Metal-binding</keyword>
<accession>A0ABW8T6T8</accession>
<name>A0ABW8T6T8_9CLOT</name>
<dbReference type="SUPFAM" id="SSF101821">
    <property type="entry name" value="Aminopeptidase/glucanase lid domain"/>
    <property type="match status" value="1"/>
</dbReference>
<reference evidence="7 8" key="1">
    <citation type="submission" date="2024-11" db="EMBL/GenBank/DDBJ databases">
        <authorList>
            <person name="Heng Y.C."/>
            <person name="Lim A.C.H."/>
            <person name="Lee J.K.Y."/>
            <person name="Kittelmann S."/>
        </authorList>
    </citation>
    <scope>NUCLEOTIDE SEQUENCE [LARGE SCALE GENOMIC DNA]</scope>
    <source>
        <strain evidence="7 8">WILCCON 0185</strain>
    </source>
</reference>
<dbReference type="Gene3D" id="2.40.30.40">
    <property type="entry name" value="Peptidase M42, domain 2"/>
    <property type="match status" value="1"/>
</dbReference>
<evidence type="ECO:0000256" key="4">
    <source>
        <dbReference type="ARBA" id="ARBA00022723"/>
    </source>
</evidence>
<dbReference type="Proteomes" id="UP001623591">
    <property type="component" value="Unassembled WGS sequence"/>
</dbReference>
<keyword evidence="2" id="KW-0031">Aminopeptidase</keyword>
<keyword evidence="5" id="KW-0378">Hydrolase</keyword>
<proteinExistence type="inferred from homology"/>
<comment type="similarity">
    <text evidence="1 6">Belongs to the peptidase M42 family.</text>
</comment>
<dbReference type="SUPFAM" id="SSF53187">
    <property type="entry name" value="Zn-dependent exopeptidases"/>
    <property type="match status" value="1"/>
</dbReference>
<evidence type="ECO:0000256" key="5">
    <source>
        <dbReference type="ARBA" id="ARBA00022801"/>
    </source>
</evidence>
<dbReference type="InterPro" id="IPR051464">
    <property type="entry name" value="Peptidase_M42_aminopept"/>
</dbReference>
<organism evidence="7 8">
    <name type="scientific">Candidatus Clostridium stratigraminis</name>
    <dbReference type="NCBI Taxonomy" id="3381661"/>
    <lineage>
        <taxon>Bacteria</taxon>
        <taxon>Bacillati</taxon>
        <taxon>Bacillota</taxon>
        <taxon>Clostridia</taxon>
        <taxon>Eubacteriales</taxon>
        <taxon>Clostridiaceae</taxon>
        <taxon>Clostridium</taxon>
    </lineage>
</organism>
<sequence>MYNDENIKNYMKSILTIPSPTGNTEKIMDYIIDELNSLKVTYKQTVKGAVIATIKGMDDSYQRTFSAHVDTLGAMVKSIKASGSLSLVPIGGFMMSAIDGENCLVETLSGNTYTGTIHTTKPSVHISGQEAYDLKRSPENMEVILDEKVFTKEDVESLGINVGDFISFDARTTITEKGFVKSRHLDDKASVAVLLYAIKYITENKLQLPYTTNFFISNYEEVGHGASAAIPINTKEFISVDMGAPGLDQNSSEYAVCICAKDSSGPYDYTIRKKLIETCKNNNIDYKIDLYPYYGSDASAVLRAGWDTKAALIGPGVFSSHAYERTHFDAILSTLDLVIKYSLEQ</sequence>
<dbReference type="Gene3D" id="3.40.630.10">
    <property type="entry name" value="Zn peptidases"/>
    <property type="match status" value="1"/>
</dbReference>
<dbReference type="PANTHER" id="PTHR32481:SF7">
    <property type="entry name" value="AMINOPEPTIDASE YHFE-RELATED"/>
    <property type="match status" value="1"/>
</dbReference>
<evidence type="ECO:0000313" key="8">
    <source>
        <dbReference type="Proteomes" id="UP001623591"/>
    </source>
</evidence>